<dbReference type="AlphaFoldDB" id="A0AAD6NMY5"/>
<dbReference type="PANTHER" id="PTHR36414">
    <property type="entry name" value="PROTEIN SUR7"/>
    <property type="match status" value="1"/>
</dbReference>
<feature type="transmembrane region" description="Helical" evidence="2">
    <location>
        <begin position="969"/>
        <end position="993"/>
    </location>
</feature>
<feature type="region of interest" description="Disordered" evidence="1">
    <location>
        <begin position="251"/>
        <end position="334"/>
    </location>
</feature>
<keyword evidence="2" id="KW-0472">Membrane</keyword>
<reference evidence="3" key="1">
    <citation type="submission" date="2023-01" db="EMBL/GenBank/DDBJ databases">
        <title>The chitinases involved in constricting ring structure development in the nematode-trapping fungus Drechslerella dactyloides.</title>
        <authorList>
            <person name="Wang R."/>
            <person name="Zhang L."/>
            <person name="Tang P."/>
            <person name="Li S."/>
            <person name="Liang L."/>
        </authorList>
    </citation>
    <scope>NUCLEOTIDE SEQUENCE</scope>
    <source>
        <strain evidence="3">YMF1.00031</strain>
    </source>
</reference>
<evidence type="ECO:0000313" key="3">
    <source>
        <dbReference type="EMBL" id="KAJ6264142.1"/>
    </source>
</evidence>
<dbReference type="SUPFAM" id="SSF52540">
    <property type="entry name" value="P-loop containing nucleoside triphosphate hydrolases"/>
    <property type="match status" value="1"/>
</dbReference>
<dbReference type="GO" id="GO:0030866">
    <property type="term" value="P:cortical actin cytoskeleton organization"/>
    <property type="evidence" value="ECO:0007669"/>
    <property type="project" value="TreeGrafter"/>
</dbReference>
<dbReference type="GO" id="GO:0045121">
    <property type="term" value="C:membrane raft"/>
    <property type="evidence" value="ECO:0007669"/>
    <property type="project" value="TreeGrafter"/>
</dbReference>
<feature type="transmembrane region" description="Helical" evidence="2">
    <location>
        <begin position="901"/>
        <end position="924"/>
    </location>
</feature>
<dbReference type="InterPro" id="IPR009571">
    <property type="entry name" value="SUR7/Rim9-like_fungi"/>
</dbReference>
<evidence type="ECO:0000313" key="4">
    <source>
        <dbReference type="Proteomes" id="UP001221413"/>
    </source>
</evidence>
<feature type="compositionally biased region" description="Basic and acidic residues" evidence="1">
    <location>
        <begin position="279"/>
        <end position="288"/>
    </location>
</feature>
<dbReference type="EMBL" id="JAQGDS010000001">
    <property type="protein sequence ID" value="KAJ6264142.1"/>
    <property type="molecule type" value="Genomic_DNA"/>
</dbReference>
<evidence type="ECO:0000256" key="1">
    <source>
        <dbReference type="SAM" id="MobiDB-lite"/>
    </source>
</evidence>
<feature type="region of interest" description="Disordered" evidence="1">
    <location>
        <begin position="1006"/>
        <end position="1035"/>
    </location>
</feature>
<keyword evidence="2" id="KW-1133">Transmembrane helix</keyword>
<organism evidence="3 4">
    <name type="scientific">Drechslerella dactyloides</name>
    <name type="common">Nematode-trapping fungus</name>
    <name type="synonym">Arthrobotrys dactyloides</name>
    <dbReference type="NCBI Taxonomy" id="74499"/>
    <lineage>
        <taxon>Eukaryota</taxon>
        <taxon>Fungi</taxon>
        <taxon>Dikarya</taxon>
        <taxon>Ascomycota</taxon>
        <taxon>Pezizomycotina</taxon>
        <taxon>Orbiliomycetes</taxon>
        <taxon>Orbiliales</taxon>
        <taxon>Orbiliaceae</taxon>
        <taxon>Drechslerella</taxon>
    </lineage>
</organism>
<dbReference type="GO" id="GO:0031505">
    <property type="term" value="P:fungal-type cell wall organization"/>
    <property type="evidence" value="ECO:0007669"/>
    <property type="project" value="TreeGrafter"/>
</dbReference>
<dbReference type="GO" id="GO:0005886">
    <property type="term" value="C:plasma membrane"/>
    <property type="evidence" value="ECO:0007669"/>
    <property type="project" value="InterPro"/>
</dbReference>
<dbReference type="GO" id="GO:0032185">
    <property type="term" value="P:septin cytoskeleton organization"/>
    <property type="evidence" value="ECO:0007669"/>
    <property type="project" value="TreeGrafter"/>
</dbReference>
<protein>
    <submittedName>
        <fullName evidence="3">Uncharacterized protein</fullName>
    </submittedName>
</protein>
<sequence>MQPESINILRCWLFDQLYRQLPRDQDPDFDVLCAQLHGLERIDRIKSFGDGPIVSQILNDIRTGDWKKPPVPTNKTARKLFPHWNEWHLTQSQPQPGPATVSVPAASIPQITSPATTVPATSNAPAFIKKRPKWFRDTGYAERLVTADEKAAVESESWGDYLETSLSQISLDNDGEGEKTKIVTSIQNSRSLFRTTNGKERADAGQVAFDDIMSMAPLFTSDVVDVDVSLPQQCSIFGRLLDPQPVTVSGASTGWGAKSGQSTGWGDETRHNSGWGNENRPDSGREDGTNSGGGWGDGTAPSAGRVEATDQWGDKADQGTGWGGETRPNVGWGEKTDTAAAWEDKTDRNAAWVDNSPSDEGVDREIVLLNTNTPWTAFICGLQGAGKSHSLAIILENCLIPHESLGALLRPLSALVFYYSPYSPVGISKPCEAAFLSTPRLHTAAGISSVRKVTVLVSRSNMGNMVTAYSKIPNVSVRQLLLKPSQLTINTMLQLMAVQQDNNALYMQVVTRILRDMAADGGGYNNFNYEKFKEMLQLEPLTPSQWKPLKMRLELLESFIGSEKNPDLFNPEPGTVTIVDLTCPFVDAETACVLFSICNDLFCSAPCSTGKIVALDEAHKFMSNQTSSQLFANSIIQNIRLQRHLGLRTIISTQDPQVHPELLELSSFVIMHRFDSPRWFTTLKQHVGFDDGTRAFESADDGGWGRYGSRAPRGAASSGAFEEIMRLDTGEAYIYCPQLVTSESTLGGGRLKKSGNRLLKIRKSRSETGKLPILSEWLQSCSCTLSQLDTLFAFISLLVTAGGCVMMFLVLLGGTRDSAPLNKIYFLWADTSNIPGAPSTAEWTLWNVCNSINAGAGGRTTNCGSVRAANPFVPQQNFGTTDGVPGDFLSDRRTYYYLSRFAFAFYLISLFFMLCSLLTGILALCSRLGSALSAVASAWALFCTITCASLMTAAYALGQSTFKGAGRSAGLGVYAFGFTWGSVGCMLVSTVLYCIGFGASRRHRHERSIEPEKRGGRFPYFGRTRPRREPPVPLA</sequence>
<comment type="caution">
    <text evidence="3">The sequence shown here is derived from an EMBL/GenBank/DDBJ whole genome shotgun (WGS) entry which is preliminary data.</text>
</comment>
<feature type="transmembrane region" description="Helical" evidence="2">
    <location>
        <begin position="936"/>
        <end position="957"/>
    </location>
</feature>
<dbReference type="Pfam" id="PF06687">
    <property type="entry name" value="SUR7"/>
    <property type="match status" value="1"/>
</dbReference>
<name>A0AAD6NMY5_DREDA</name>
<evidence type="ECO:0000256" key="2">
    <source>
        <dbReference type="SAM" id="Phobius"/>
    </source>
</evidence>
<dbReference type="GO" id="GO:0006897">
    <property type="term" value="P:endocytosis"/>
    <property type="evidence" value="ECO:0007669"/>
    <property type="project" value="TreeGrafter"/>
</dbReference>
<accession>A0AAD6NMY5</accession>
<keyword evidence="2" id="KW-0812">Transmembrane</keyword>
<keyword evidence="4" id="KW-1185">Reference proteome</keyword>
<dbReference type="Gene3D" id="1.20.140.150">
    <property type="match status" value="1"/>
</dbReference>
<dbReference type="Proteomes" id="UP001221413">
    <property type="component" value="Unassembled WGS sequence"/>
</dbReference>
<gene>
    <name evidence="3" type="ORF">Dda_0284</name>
</gene>
<dbReference type="GO" id="GO:0005938">
    <property type="term" value="C:cell cortex"/>
    <property type="evidence" value="ECO:0007669"/>
    <property type="project" value="TreeGrafter"/>
</dbReference>
<proteinExistence type="predicted"/>
<dbReference type="Gene3D" id="3.40.50.300">
    <property type="entry name" value="P-loop containing nucleotide triphosphate hydrolases"/>
    <property type="match status" value="1"/>
</dbReference>
<dbReference type="PANTHER" id="PTHR36414:SF1">
    <property type="entry name" value="PROTEIN SUR7"/>
    <property type="match status" value="1"/>
</dbReference>
<feature type="transmembrane region" description="Helical" evidence="2">
    <location>
        <begin position="791"/>
        <end position="813"/>
    </location>
</feature>
<dbReference type="InterPro" id="IPR027417">
    <property type="entry name" value="P-loop_NTPase"/>
</dbReference>